<dbReference type="PANTHER" id="PTHR34501">
    <property type="entry name" value="PROTEIN YDDL-RELATED"/>
    <property type="match status" value="1"/>
</dbReference>
<evidence type="ECO:0000256" key="4">
    <source>
        <dbReference type="ARBA" id="ARBA00022452"/>
    </source>
</evidence>
<keyword evidence="4" id="KW-1134">Transmembrane beta strand</keyword>
<evidence type="ECO:0000256" key="5">
    <source>
        <dbReference type="ARBA" id="ARBA00022692"/>
    </source>
</evidence>
<dbReference type="InterPro" id="IPR050298">
    <property type="entry name" value="Gram-neg_bact_OMP"/>
</dbReference>
<dbReference type="InterPro" id="IPR002299">
    <property type="entry name" value="Porin_Neis"/>
</dbReference>
<name>A0ABM8SZT5_9BURK</name>
<keyword evidence="6 11" id="KW-0732">Signal</keyword>
<keyword evidence="9" id="KW-0472">Membrane</keyword>
<evidence type="ECO:0000256" key="8">
    <source>
        <dbReference type="ARBA" id="ARBA00023114"/>
    </source>
</evidence>
<dbReference type="CDD" id="cd00342">
    <property type="entry name" value="gram_neg_porins"/>
    <property type="match status" value="1"/>
</dbReference>
<gene>
    <name evidence="13" type="ORF">R69658_06805</name>
</gene>
<keyword evidence="3" id="KW-0813">Transport</keyword>
<comment type="caution">
    <text evidence="13">The sequence shown here is derived from an EMBL/GenBank/DDBJ whole genome shotgun (WGS) entry which is preliminary data.</text>
</comment>
<dbReference type="EMBL" id="CAJNAU010000103">
    <property type="protein sequence ID" value="CAE6842856.1"/>
    <property type="molecule type" value="Genomic_DNA"/>
</dbReference>
<dbReference type="InterPro" id="IPR033900">
    <property type="entry name" value="Gram_neg_porin_domain"/>
</dbReference>
<accession>A0ABM8SZT5</accession>
<comment type="subunit">
    <text evidence="2">Homotrimer.</text>
</comment>
<feature type="chain" id="PRO_5046725608" evidence="11">
    <location>
        <begin position="22"/>
        <end position="384"/>
    </location>
</feature>
<dbReference type="Pfam" id="PF13609">
    <property type="entry name" value="Porin_4"/>
    <property type="match status" value="1"/>
</dbReference>
<feature type="domain" description="Porin" evidence="12">
    <location>
        <begin position="12"/>
        <end position="342"/>
    </location>
</feature>
<keyword evidence="8" id="KW-0626">Porin</keyword>
<keyword evidence="10" id="KW-0998">Cell outer membrane</keyword>
<keyword evidence="14" id="KW-1185">Reference proteome</keyword>
<sequence>MKGTRVLLSLTCCAAAATAHAQSNVTLYGIIDDGFFYTSNQGGGHAYQMQSGTLSASRFGFKGREDLGGGYATIFALENGFNVNSGKLGQGGRLFGRQSWVGIAAPVGNFTLGRQYDLATDFIGPFESGYAWSGGPGTQPGDHNDFNGSFRLSNALKFVSADFSGLRMGATYSLGGVAGSPSTNSTWGVGVTYVTGPFAMAGTLSHINSPNTSVFDGTSTTVGANVSGLSFSGFASARTLQIAALGASFRFGGSTIGGTYSNTEFKGLGSPSGPNPQGYQGTGVLNSFELNYRYQFTPALTAGSAFIYTRVNSVGRAPGASYRQVNLGTDYLLSKRTDVYLFGYGQSASGTNSVGQAAVAQLAFTAASSSNRQLGVATGLRHRF</sequence>
<organism evidence="13 14">
    <name type="scientific">Paraburkholderia aspalathi</name>
    <dbReference type="NCBI Taxonomy" id="1324617"/>
    <lineage>
        <taxon>Bacteria</taxon>
        <taxon>Pseudomonadati</taxon>
        <taxon>Pseudomonadota</taxon>
        <taxon>Betaproteobacteria</taxon>
        <taxon>Burkholderiales</taxon>
        <taxon>Burkholderiaceae</taxon>
        <taxon>Paraburkholderia</taxon>
    </lineage>
</organism>
<evidence type="ECO:0000256" key="11">
    <source>
        <dbReference type="SAM" id="SignalP"/>
    </source>
</evidence>
<dbReference type="PANTHER" id="PTHR34501:SF9">
    <property type="entry name" value="MAJOR OUTER MEMBRANE PROTEIN P.IA"/>
    <property type="match status" value="1"/>
</dbReference>
<evidence type="ECO:0000256" key="3">
    <source>
        <dbReference type="ARBA" id="ARBA00022448"/>
    </source>
</evidence>
<dbReference type="Gene3D" id="2.40.160.10">
    <property type="entry name" value="Porin"/>
    <property type="match status" value="1"/>
</dbReference>
<evidence type="ECO:0000313" key="13">
    <source>
        <dbReference type="EMBL" id="CAE6842856.1"/>
    </source>
</evidence>
<proteinExistence type="predicted"/>
<evidence type="ECO:0000259" key="12">
    <source>
        <dbReference type="Pfam" id="PF13609"/>
    </source>
</evidence>
<dbReference type="InterPro" id="IPR023614">
    <property type="entry name" value="Porin_dom_sf"/>
</dbReference>
<evidence type="ECO:0000256" key="7">
    <source>
        <dbReference type="ARBA" id="ARBA00023065"/>
    </source>
</evidence>
<dbReference type="RefSeq" id="WP_200621833.1">
    <property type="nucleotide sequence ID" value="NZ_CAJNAU010000103.1"/>
</dbReference>
<evidence type="ECO:0000256" key="1">
    <source>
        <dbReference type="ARBA" id="ARBA00004571"/>
    </source>
</evidence>
<evidence type="ECO:0000256" key="9">
    <source>
        <dbReference type="ARBA" id="ARBA00023136"/>
    </source>
</evidence>
<keyword evidence="5" id="KW-0812">Transmembrane</keyword>
<dbReference type="InterPro" id="IPR001702">
    <property type="entry name" value="Porin_Gram-ve"/>
</dbReference>
<reference evidence="13 14" key="1">
    <citation type="submission" date="2021-02" db="EMBL/GenBank/DDBJ databases">
        <authorList>
            <person name="Vanwijnsberghe S."/>
        </authorList>
    </citation>
    <scope>NUCLEOTIDE SEQUENCE [LARGE SCALE GENOMIC DNA]</scope>
    <source>
        <strain evidence="13 14">R-69658</strain>
    </source>
</reference>
<evidence type="ECO:0000256" key="2">
    <source>
        <dbReference type="ARBA" id="ARBA00011233"/>
    </source>
</evidence>
<keyword evidence="7" id="KW-0406">Ion transport</keyword>
<dbReference type="SUPFAM" id="SSF56935">
    <property type="entry name" value="Porins"/>
    <property type="match status" value="1"/>
</dbReference>
<dbReference type="PRINTS" id="PR00184">
    <property type="entry name" value="NEISSPPORIN"/>
</dbReference>
<dbReference type="PRINTS" id="PR00182">
    <property type="entry name" value="ECOLNEIPORIN"/>
</dbReference>
<evidence type="ECO:0000313" key="14">
    <source>
        <dbReference type="Proteomes" id="UP000674425"/>
    </source>
</evidence>
<dbReference type="Proteomes" id="UP000674425">
    <property type="component" value="Unassembled WGS sequence"/>
</dbReference>
<feature type="signal peptide" evidence="11">
    <location>
        <begin position="1"/>
        <end position="21"/>
    </location>
</feature>
<evidence type="ECO:0000256" key="10">
    <source>
        <dbReference type="ARBA" id="ARBA00023237"/>
    </source>
</evidence>
<protein>
    <submittedName>
        <fullName evidence="13">Outer membrane porin protein</fullName>
    </submittedName>
</protein>
<comment type="subcellular location">
    <subcellularLocation>
        <location evidence="1">Cell outer membrane</location>
        <topology evidence="1">Multi-pass membrane protein</topology>
    </subcellularLocation>
</comment>
<evidence type="ECO:0000256" key="6">
    <source>
        <dbReference type="ARBA" id="ARBA00022729"/>
    </source>
</evidence>